<protein>
    <submittedName>
        <fullName evidence="1">Uncharacterized protein</fullName>
    </submittedName>
</protein>
<dbReference type="KEGG" id="vg:2653321"/>
<dbReference type="Proteomes" id="UP000000983">
    <property type="component" value="Segment"/>
</dbReference>
<dbReference type="GeneID" id="2653321"/>
<dbReference type="RefSeq" id="NP_859326.1">
    <property type="nucleotide sequence ID" value="NC_004914.3"/>
</dbReference>
<dbReference type="EMBL" id="AP005154">
    <property type="protein sequence ID" value="BAC78063.1"/>
    <property type="molecule type" value="Genomic_DNA"/>
</dbReference>
<name>Q7Y2Q0_9CAUD</name>
<proteinExistence type="predicted"/>
<organism evidence="1 2">
    <name type="scientific">Escherichia phage Stx2 II</name>
    <dbReference type="NCBI Taxonomy" id="194949"/>
    <lineage>
        <taxon>Viruses</taxon>
        <taxon>Duplodnaviria</taxon>
        <taxon>Heunggongvirae</taxon>
        <taxon>Uroviricota</taxon>
        <taxon>Caudoviricetes</taxon>
        <taxon>Sepvirinae</taxon>
        <taxon>Traversvirus</taxon>
        <taxon>Traversvirus II</taxon>
    </lineage>
</organism>
<sequence>MFAEVLGFFHPELHVAEEDDFLVCELLLWFCLCRLHVAKFLFALDEVSAYLSAFFVTLYHRRFFGCIEGKVVVFFPSPITYFPFLGNSYIVLIFNESVLFNTFCNPRCKAFTYSKKSM</sequence>
<evidence type="ECO:0000313" key="2">
    <source>
        <dbReference type="Proteomes" id="UP000000983"/>
    </source>
</evidence>
<evidence type="ECO:0000313" key="1">
    <source>
        <dbReference type="EMBL" id="BAC78063.1"/>
    </source>
</evidence>
<reference evidence="1 2" key="1">
    <citation type="journal article" date="2003" name="J. Bacteriol.">
        <title>Genome analysis of a novel Shiga toxin 1 (Stx1)-converting phage which is closely related to Stx2-converting phages but not to other Stx1-converting phages.</title>
        <authorList>
            <person name="Sato T."/>
            <person name="Shimizu T."/>
            <person name="Watarai M."/>
            <person name="Kobayashi M."/>
            <person name="Kano S."/>
            <person name="Hamabata T."/>
            <person name="Takeda Y."/>
            <person name="Yamasaki S."/>
        </authorList>
    </citation>
    <scope>NUCLEOTIDE SEQUENCE</scope>
    <source>
        <strain evidence="1">Stx2 phage-II</strain>
    </source>
</reference>
<keyword evidence="2" id="KW-1185">Reference proteome</keyword>
<accession>Q7Y2Q0</accession>